<dbReference type="Gene3D" id="3.40.50.720">
    <property type="entry name" value="NAD(P)-binding Rossmann-like Domain"/>
    <property type="match status" value="1"/>
</dbReference>
<dbReference type="InterPro" id="IPR036291">
    <property type="entry name" value="NAD(P)-bd_dom_sf"/>
</dbReference>
<dbReference type="InterPro" id="IPR059064">
    <property type="entry name" value="TYRAAT2_C"/>
</dbReference>
<evidence type="ECO:0000256" key="1">
    <source>
        <dbReference type="ARBA" id="ARBA00023002"/>
    </source>
</evidence>
<organism evidence="4 5">
    <name type="scientific">Thalassiosira oceanica</name>
    <name type="common">Marine diatom</name>
    <dbReference type="NCBI Taxonomy" id="159749"/>
    <lineage>
        <taxon>Eukaryota</taxon>
        <taxon>Sar</taxon>
        <taxon>Stramenopiles</taxon>
        <taxon>Ochrophyta</taxon>
        <taxon>Bacillariophyta</taxon>
        <taxon>Coscinodiscophyceae</taxon>
        <taxon>Thalassiosirophycidae</taxon>
        <taxon>Thalassiosirales</taxon>
        <taxon>Thalassiosiraceae</taxon>
        <taxon>Thalassiosira</taxon>
    </lineage>
</organism>
<feature type="signal peptide" evidence="2">
    <location>
        <begin position="1"/>
        <end position="29"/>
    </location>
</feature>
<dbReference type="GO" id="GO:0006571">
    <property type="term" value="P:tyrosine biosynthetic process"/>
    <property type="evidence" value="ECO:0007669"/>
    <property type="project" value="InterPro"/>
</dbReference>
<feature type="chain" id="PRO_5003840340" description="Prephenate/arogenate dehydrogenase domain-containing protein" evidence="2">
    <location>
        <begin position="30"/>
        <end position="408"/>
    </location>
</feature>
<keyword evidence="1" id="KW-0560">Oxidoreductase</keyword>
<dbReference type="PROSITE" id="PS51176">
    <property type="entry name" value="PDH_ADH"/>
    <property type="match status" value="1"/>
</dbReference>
<dbReference type="GO" id="GO:0008977">
    <property type="term" value="F:prephenate dehydrogenase (NAD+) activity"/>
    <property type="evidence" value="ECO:0007669"/>
    <property type="project" value="InterPro"/>
</dbReference>
<dbReference type="GO" id="GO:0004665">
    <property type="term" value="F:prephenate dehydrogenase (NADP+) activity"/>
    <property type="evidence" value="ECO:0007669"/>
    <property type="project" value="InterPro"/>
</dbReference>
<dbReference type="Pfam" id="PF02153">
    <property type="entry name" value="PDH_N"/>
    <property type="match status" value="1"/>
</dbReference>
<dbReference type="PANTHER" id="PTHR43207">
    <property type="entry name" value="AROGENATE DEHYDROGENASE-RELATED"/>
    <property type="match status" value="1"/>
</dbReference>
<accession>K0SV96</accession>
<dbReference type="InterPro" id="IPR003099">
    <property type="entry name" value="Prephen_DH"/>
</dbReference>
<dbReference type="InterPro" id="IPR045011">
    <property type="entry name" value="TYRAAT1/2"/>
</dbReference>
<feature type="domain" description="Prephenate/arogenate dehydrogenase" evidence="3">
    <location>
        <begin position="96"/>
        <end position="408"/>
    </location>
</feature>
<dbReference type="PANTHER" id="PTHR43207:SF4">
    <property type="entry name" value="AROGENATE DEHYDROGENASE 2, CHLOROPLASTIC"/>
    <property type="match status" value="1"/>
</dbReference>
<evidence type="ECO:0000313" key="5">
    <source>
        <dbReference type="Proteomes" id="UP000266841"/>
    </source>
</evidence>
<gene>
    <name evidence="4" type="ORF">THAOC_08338</name>
</gene>
<proteinExistence type="predicted"/>
<comment type="caution">
    <text evidence="4">The sequence shown here is derived from an EMBL/GenBank/DDBJ whole genome shotgun (WGS) entry which is preliminary data.</text>
</comment>
<keyword evidence="2" id="KW-0732">Signal</keyword>
<keyword evidence="5" id="KW-1185">Reference proteome</keyword>
<dbReference type="eggNOG" id="KOG2380">
    <property type="taxonomic scope" value="Eukaryota"/>
</dbReference>
<dbReference type="AlphaFoldDB" id="K0SV96"/>
<reference evidence="4 5" key="1">
    <citation type="journal article" date="2012" name="Genome Biol.">
        <title>Genome and low-iron response of an oceanic diatom adapted to chronic iron limitation.</title>
        <authorList>
            <person name="Lommer M."/>
            <person name="Specht M."/>
            <person name="Roy A.S."/>
            <person name="Kraemer L."/>
            <person name="Andreson R."/>
            <person name="Gutowska M.A."/>
            <person name="Wolf J."/>
            <person name="Bergner S.V."/>
            <person name="Schilhabel M.B."/>
            <person name="Klostermeier U.C."/>
            <person name="Beiko R.G."/>
            <person name="Rosenstiel P."/>
            <person name="Hippler M."/>
            <person name="Laroche J."/>
        </authorList>
    </citation>
    <scope>NUCLEOTIDE SEQUENCE [LARGE SCALE GENOMIC DNA]</scope>
    <source>
        <strain evidence="4 5">CCMP1005</strain>
    </source>
</reference>
<sequence length="408" mass="44680">MKCLSSSAPPGRRLLAGVLLLLQLASICAFIGVSAGERRLTNTFAPRATSNDADHDAANDAPAGQLEQLKKEEARLAALLASVRQEKLAVLRSRPLSIGVVGFGRFGQFIARSFAKYGNVFGSSRGDYADIASEMGAGYTPLSELGEYLVTNDVDVLVLAVSIVSFEDTVKDLVPYLERRLETRGDLPLIVDVASVKEHPRNILLDNLPKECDCLCTHPMFGPDSAAAGWQGQTFVYERTRIDGVLVDDSQSSPRVSHGQNFTSDTSTFMDENGIMHAVHELTEAHVEGMDRISRFLSIWEEEGCQMVRMSCSEHDEYAANSQFITHLTGRILGAQGLKATPVDTMGFKNLLRLIETTNADSFELFYGLYKYNSNSGYTIGRLRGALDDVVGELLQRDGIAPGVFDRR</sequence>
<dbReference type="GO" id="GO:0033730">
    <property type="term" value="F:arogenate dehydrogenase (NADP+) activity"/>
    <property type="evidence" value="ECO:0007669"/>
    <property type="project" value="InterPro"/>
</dbReference>
<dbReference type="OrthoDB" id="2414662at2759"/>
<evidence type="ECO:0000313" key="4">
    <source>
        <dbReference type="EMBL" id="EJK70313.1"/>
    </source>
</evidence>
<dbReference type="Proteomes" id="UP000266841">
    <property type="component" value="Unassembled WGS sequence"/>
</dbReference>
<dbReference type="EMBL" id="AGNL01008716">
    <property type="protein sequence ID" value="EJK70313.1"/>
    <property type="molecule type" value="Genomic_DNA"/>
</dbReference>
<evidence type="ECO:0000259" key="3">
    <source>
        <dbReference type="PROSITE" id="PS51176"/>
    </source>
</evidence>
<dbReference type="SUPFAM" id="SSF51735">
    <property type="entry name" value="NAD(P)-binding Rossmann-fold domains"/>
    <property type="match status" value="1"/>
</dbReference>
<dbReference type="InterPro" id="IPR046826">
    <property type="entry name" value="PDH_N"/>
</dbReference>
<protein>
    <recommendedName>
        <fullName evidence="3">Prephenate/arogenate dehydrogenase domain-containing protein</fullName>
    </recommendedName>
</protein>
<evidence type="ECO:0000256" key="2">
    <source>
        <dbReference type="SAM" id="SignalP"/>
    </source>
</evidence>
<dbReference type="GO" id="GO:0070403">
    <property type="term" value="F:NAD+ binding"/>
    <property type="evidence" value="ECO:0007669"/>
    <property type="project" value="InterPro"/>
</dbReference>
<dbReference type="Pfam" id="PF26213">
    <property type="entry name" value="TYRAAT1_C"/>
    <property type="match status" value="1"/>
</dbReference>
<dbReference type="OMA" id="CLHPMFG"/>
<name>K0SV96_THAOC</name>